<feature type="compositionally biased region" description="Pro residues" evidence="1">
    <location>
        <begin position="1"/>
        <end position="11"/>
    </location>
</feature>
<dbReference type="Proteomes" id="UP000823821">
    <property type="component" value="Unassembled WGS sequence"/>
</dbReference>
<feature type="region of interest" description="Disordered" evidence="1">
    <location>
        <begin position="1"/>
        <end position="39"/>
    </location>
</feature>
<reference evidence="2" key="1">
    <citation type="journal article" date="2021" name="PeerJ">
        <title>Extensive microbial diversity within the chicken gut microbiome revealed by metagenomics and culture.</title>
        <authorList>
            <person name="Gilroy R."/>
            <person name="Ravi A."/>
            <person name="Getino M."/>
            <person name="Pursley I."/>
            <person name="Horton D.L."/>
            <person name="Alikhan N.F."/>
            <person name="Baker D."/>
            <person name="Gharbi K."/>
            <person name="Hall N."/>
            <person name="Watson M."/>
            <person name="Adriaenssens E.M."/>
            <person name="Foster-Nyarko E."/>
            <person name="Jarju S."/>
            <person name="Secka A."/>
            <person name="Antonio M."/>
            <person name="Oren A."/>
            <person name="Chaudhuri R.R."/>
            <person name="La Ragione R."/>
            <person name="Hildebrand F."/>
            <person name="Pallen M.J."/>
        </authorList>
    </citation>
    <scope>NUCLEOTIDE SEQUENCE</scope>
    <source>
        <strain evidence="2">5032</strain>
    </source>
</reference>
<name>A0A9D2KQK0_9BACT</name>
<gene>
    <name evidence="2" type="ORF">H9784_09970</name>
</gene>
<evidence type="ECO:0000256" key="1">
    <source>
        <dbReference type="SAM" id="MobiDB-lite"/>
    </source>
</evidence>
<proteinExistence type="predicted"/>
<dbReference type="AlphaFoldDB" id="A0A9D2KQK0"/>
<reference evidence="2" key="2">
    <citation type="submission" date="2021-04" db="EMBL/GenBank/DDBJ databases">
        <authorList>
            <person name="Gilroy R."/>
        </authorList>
    </citation>
    <scope>NUCLEOTIDE SEQUENCE</scope>
    <source>
        <strain evidence="2">5032</strain>
    </source>
</reference>
<comment type="caution">
    <text evidence="2">The sequence shown here is derived from an EMBL/GenBank/DDBJ whole genome shotgun (WGS) entry which is preliminary data.</text>
</comment>
<evidence type="ECO:0000313" key="2">
    <source>
        <dbReference type="EMBL" id="HJA79872.1"/>
    </source>
</evidence>
<feature type="compositionally biased region" description="Basic and acidic residues" evidence="1">
    <location>
        <begin position="25"/>
        <end position="36"/>
    </location>
</feature>
<evidence type="ECO:0000313" key="3">
    <source>
        <dbReference type="Proteomes" id="UP000823821"/>
    </source>
</evidence>
<dbReference type="EMBL" id="DWZD01000052">
    <property type="protein sequence ID" value="HJA79872.1"/>
    <property type="molecule type" value="Genomic_DNA"/>
</dbReference>
<organism evidence="2 3">
    <name type="scientific">Candidatus Desulfovibrio intestinavium</name>
    <dbReference type="NCBI Taxonomy" id="2838534"/>
    <lineage>
        <taxon>Bacteria</taxon>
        <taxon>Pseudomonadati</taxon>
        <taxon>Thermodesulfobacteriota</taxon>
        <taxon>Desulfovibrionia</taxon>
        <taxon>Desulfovibrionales</taxon>
        <taxon>Desulfovibrionaceae</taxon>
        <taxon>Desulfovibrio</taxon>
    </lineage>
</organism>
<protein>
    <submittedName>
        <fullName evidence="2">Uncharacterized protein</fullName>
    </submittedName>
</protein>
<sequence length="102" mass="11069">MIRTRPLPPPFGVAGPSVPGLEGGKTGRQEGADGHKKNTKKFLRLLTGAEARLLYLGRHGKKNGEKLSKKEKNKMMIVEKVMHHFVEKSAGLLASVGFSGFS</sequence>
<accession>A0A9D2KQK0</accession>